<keyword evidence="1" id="KW-0472">Membrane</keyword>
<reference evidence="2 3" key="1">
    <citation type="submission" date="2019-07" db="EMBL/GenBank/DDBJ databases">
        <title>Genomics analysis of Aphanomyces spp. identifies a new class of oomycete effector associated with host adaptation.</title>
        <authorList>
            <person name="Gaulin E."/>
        </authorList>
    </citation>
    <scope>NUCLEOTIDE SEQUENCE [LARGE SCALE GENOMIC DNA]</scope>
    <source>
        <strain evidence="2 3">ATCC 201684</strain>
    </source>
</reference>
<sequence length="217" mass="23950">MAERKAICKTMFISVVSPILIYNIASKQTSKANALLLSGIPPAIDSMVAMIRHRRIDVVPSLMVVSISLSALIAGLSQDPKLLLVKDSFFTCIIGTAFLASTFWGKEDLMWTHKRQHRGPEAKAEMDAMYTKPEMKAHSKRVCRVWGGGLLIEAAIRIAMIYTMSVDAVASTSPLLMVVTFTISGIWTRWFSGAAPEPGYEKEKFLEVNLENPCKAV</sequence>
<comment type="caution">
    <text evidence="2">The sequence shown here is derived from an EMBL/GenBank/DDBJ whole genome shotgun (WGS) entry which is preliminary data.</text>
</comment>
<keyword evidence="3" id="KW-1185">Reference proteome</keyword>
<name>A0A6G0XMW1_9STRA</name>
<organism evidence="2 3">
    <name type="scientific">Aphanomyces euteiches</name>
    <dbReference type="NCBI Taxonomy" id="100861"/>
    <lineage>
        <taxon>Eukaryota</taxon>
        <taxon>Sar</taxon>
        <taxon>Stramenopiles</taxon>
        <taxon>Oomycota</taxon>
        <taxon>Saprolegniomycetes</taxon>
        <taxon>Saprolegniales</taxon>
        <taxon>Verrucalvaceae</taxon>
        <taxon>Aphanomyces</taxon>
    </lineage>
</organism>
<evidence type="ECO:0000313" key="3">
    <source>
        <dbReference type="Proteomes" id="UP000481153"/>
    </source>
</evidence>
<feature type="transmembrane region" description="Helical" evidence="1">
    <location>
        <begin position="142"/>
        <end position="162"/>
    </location>
</feature>
<keyword evidence="1" id="KW-0812">Transmembrane</keyword>
<dbReference type="AlphaFoldDB" id="A0A6G0XMW1"/>
<accession>A0A6G0XMW1</accession>
<protein>
    <submittedName>
        <fullName evidence="2">Uncharacterized protein</fullName>
    </submittedName>
</protein>
<feature type="transmembrane region" description="Helical" evidence="1">
    <location>
        <begin position="88"/>
        <end position="105"/>
    </location>
</feature>
<proteinExistence type="predicted"/>
<dbReference type="EMBL" id="VJMJ01000036">
    <property type="protein sequence ID" value="KAF0741576.1"/>
    <property type="molecule type" value="Genomic_DNA"/>
</dbReference>
<dbReference type="Proteomes" id="UP000481153">
    <property type="component" value="Unassembled WGS sequence"/>
</dbReference>
<feature type="transmembrane region" description="Helical" evidence="1">
    <location>
        <begin position="168"/>
        <end position="187"/>
    </location>
</feature>
<gene>
    <name evidence="2" type="ORF">Ae201684_003257</name>
</gene>
<feature type="transmembrane region" description="Helical" evidence="1">
    <location>
        <begin position="58"/>
        <end position="76"/>
    </location>
</feature>
<evidence type="ECO:0000256" key="1">
    <source>
        <dbReference type="SAM" id="Phobius"/>
    </source>
</evidence>
<keyword evidence="1" id="KW-1133">Transmembrane helix</keyword>
<dbReference type="NCBIfam" id="NF041646">
    <property type="entry name" value="VC0807_fam"/>
    <property type="match status" value="1"/>
</dbReference>
<dbReference type="VEuPathDB" id="FungiDB:AeMF1_012358"/>
<evidence type="ECO:0000313" key="2">
    <source>
        <dbReference type="EMBL" id="KAF0741576.1"/>
    </source>
</evidence>